<dbReference type="Gene3D" id="3.10.350.10">
    <property type="entry name" value="LysM domain"/>
    <property type="match status" value="1"/>
</dbReference>
<feature type="domain" description="LysM" evidence="1">
    <location>
        <begin position="98"/>
        <end position="142"/>
    </location>
</feature>
<sequence length="143" mass="15677">MPSECVRIIEGWRDKRKPLRLVVTGSDINYAVTIRDFSYDVQRAGSGGDIYYSLSLKEYRFLDAKKSVAVAEKAKPAAAKAAKRPPVVNKGAAKKATSYTVKSGDTLSKAFGKDWRKVYDANRKVIGANPNKIAVGTKLVIPK</sequence>
<dbReference type="InterPro" id="IPR018392">
    <property type="entry name" value="LysM"/>
</dbReference>
<proteinExistence type="predicted"/>
<comment type="caution">
    <text evidence="2">The sequence shown here is derived from an EMBL/GenBank/DDBJ whole genome shotgun (WGS) entry which is preliminary data.</text>
</comment>
<dbReference type="InterPro" id="IPR036779">
    <property type="entry name" value="LysM_dom_sf"/>
</dbReference>
<dbReference type="SUPFAM" id="SSF54106">
    <property type="entry name" value="LysM domain"/>
    <property type="match status" value="1"/>
</dbReference>
<name>A0ABV2KBR6_SPOPS</name>
<dbReference type="EMBL" id="JBEPME010000005">
    <property type="protein sequence ID" value="MET3658531.1"/>
    <property type="molecule type" value="Genomic_DNA"/>
</dbReference>
<evidence type="ECO:0000313" key="3">
    <source>
        <dbReference type="Proteomes" id="UP001549104"/>
    </source>
</evidence>
<dbReference type="CDD" id="cd00118">
    <property type="entry name" value="LysM"/>
    <property type="match status" value="1"/>
</dbReference>
<gene>
    <name evidence="2" type="ORF">ABIC55_003648</name>
</gene>
<keyword evidence="3" id="KW-1185">Reference proteome</keyword>
<reference evidence="2 3" key="1">
    <citation type="submission" date="2024-06" db="EMBL/GenBank/DDBJ databases">
        <title>Sorghum-associated microbial communities from plants grown in Nebraska, USA.</title>
        <authorList>
            <person name="Schachtman D."/>
        </authorList>
    </citation>
    <scope>NUCLEOTIDE SEQUENCE [LARGE SCALE GENOMIC DNA]</scope>
    <source>
        <strain evidence="2 3">1288</strain>
    </source>
</reference>
<dbReference type="SMART" id="SM00257">
    <property type="entry name" value="LysM"/>
    <property type="match status" value="1"/>
</dbReference>
<evidence type="ECO:0000313" key="2">
    <source>
        <dbReference type="EMBL" id="MET3658531.1"/>
    </source>
</evidence>
<dbReference type="Pfam" id="PF01476">
    <property type="entry name" value="LysM"/>
    <property type="match status" value="1"/>
</dbReference>
<accession>A0ABV2KBR6</accession>
<protein>
    <submittedName>
        <fullName evidence="2">LysM repeat protein</fullName>
    </submittedName>
</protein>
<dbReference type="RefSeq" id="WP_354314193.1">
    <property type="nucleotide sequence ID" value="NZ_JBEPME010000005.1"/>
</dbReference>
<evidence type="ECO:0000259" key="1">
    <source>
        <dbReference type="SMART" id="SM00257"/>
    </source>
</evidence>
<organism evidence="2 3">
    <name type="scientific">Sporosarcina psychrophila</name>
    <name type="common">Bacillus psychrophilus</name>
    <dbReference type="NCBI Taxonomy" id="1476"/>
    <lineage>
        <taxon>Bacteria</taxon>
        <taxon>Bacillati</taxon>
        <taxon>Bacillota</taxon>
        <taxon>Bacilli</taxon>
        <taxon>Bacillales</taxon>
        <taxon>Caryophanaceae</taxon>
        <taxon>Sporosarcina</taxon>
    </lineage>
</organism>
<dbReference type="Proteomes" id="UP001549104">
    <property type="component" value="Unassembled WGS sequence"/>
</dbReference>